<dbReference type="RefSeq" id="WP_167959596.1">
    <property type="nucleotide sequence ID" value="NZ_CP050831.1"/>
</dbReference>
<sequence length="295" mass="34713">MKKSAKNHAKSVKSRLLNLMNETRYQYMYLLARYFNERLLYRVSVSRYKDNFLLKGGSLLYAMDGLDTRPTIDIDFMAMQISRDRQHLESVFCEILSTECDEDGVTFDIESLTSEPITIEKQYPGTRFYVRAHMDTIVHNMTMDIGFGDVVTPSPASIDFPLLLPTLPSINIQAYSIETVIAEKFHTMIDRDVTNSRMKDFFDCYQIMTTREIDESVLYDAIKATFDNRELQPNPDLKLFTEDFVTDKARLSRWTTFLKKIQWEKQTPFTTVMDVIKERLEKMFIKYWREKGFKS</sequence>
<dbReference type="Pfam" id="PF08843">
    <property type="entry name" value="AbiEii"/>
    <property type="match status" value="1"/>
</dbReference>
<name>A0A6H0KII8_9BACE</name>
<proteinExistence type="predicted"/>
<organism evidence="1 2">
    <name type="scientific">Bacteroides faecium</name>
    <dbReference type="NCBI Taxonomy" id="2715212"/>
    <lineage>
        <taxon>Bacteria</taxon>
        <taxon>Pseudomonadati</taxon>
        <taxon>Bacteroidota</taxon>
        <taxon>Bacteroidia</taxon>
        <taxon>Bacteroidales</taxon>
        <taxon>Bacteroidaceae</taxon>
        <taxon>Bacteroides</taxon>
    </lineage>
</organism>
<dbReference type="InterPro" id="IPR014942">
    <property type="entry name" value="AbiEii"/>
</dbReference>
<keyword evidence="1" id="KW-0808">Transferase</keyword>
<gene>
    <name evidence="1" type="ORF">BacF7301_01140</name>
</gene>
<evidence type="ECO:0000313" key="1">
    <source>
        <dbReference type="EMBL" id="QIU92841.1"/>
    </source>
</evidence>
<accession>A0A6H0KII8</accession>
<dbReference type="Proteomes" id="UP000501780">
    <property type="component" value="Chromosome"/>
</dbReference>
<evidence type="ECO:0000313" key="2">
    <source>
        <dbReference type="Proteomes" id="UP000501780"/>
    </source>
</evidence>
<dbReference type="GO" id="GO:0016740">
    <property type="term" value="F:transferase activity"/>
    <property type="evidence" value="ECO:0007669"/>
    <property type="project" value="UniProtKB-KW"/>
</dbReference>
<dbReference type="KEGG" id="bfc:BacF7301_01140"/>
<dbReference type="EMBL" id="CP050831">
    <property type="protein sequence ID" value="QIU92841.1"/>
    <property type="molecule type" value="Genomic_DNA"/>
</dbReference>
<protein>
    <submittedName>
        <fullName evidence="1">Nucleotidyl transferase AbiEii/AbiGii toxin family protein</fullName>
    </submittedName>
</protein>
<reference evidence="1 2" key="1">
    <citation type="submission" date="2020-03" db="EMBL/GenBank/DDBJ databases">
        <title>Genomic analysis of Bacteroides faecium CBA7301.</title>
        <authorList>
            <person name="Kim J."/>
            <person name="Roh S.W."/>
        </authorList>
    </citation>
    <scope>NUCLEOTIDE SEQUENCE [LARGE SCALE GENOMIC DNA]</scope>
    <source>
        <strain evidence="1 2">CBA7301</strain>
    </source>
</reference>
<keyword evidence="2" id="KW-1185">Reference proteome</keyword>
<dbReference type="AlphaFoldDB" id="A0A6H0KII8"/>